<evidence type="ECO:0000256" key="1">
    <source>
        <dbReference type="SAM" id="MobiDB-lite"/>
    </source>
</evidence>
<keyword evidence="2" id="KW-0472">Membrane</keyword>
<dbReference type="AlphaFoldDB" id="A0AAV4EZ52"/>
<feature type="region of interest" description="Disordered" evidence="1">
    <location>
        <begin position="466"/>
        <end position="486"/>
    </location>
</feature>
<keyword evidence="4" id="KW-1185">Reference proteome</keyword>
<feature type="compositionally biased region" description="Low complexity" evidence="1">
    <location>
        <begin position="681"/>
        <end position="706"/>
    </location>
</feature>
<feature type="compositionally biased region" description="Polar residues" evidence="1">
    <location>
        <begin position="595"/>
        <end position="605"/>
    </location>
</feature>
<evidence type="ECO:0000256" key="2">
    <source>
        <dbReference type="SAM" id="Phobius"/>
    </source>
</evidence>
<sequence>MEKTELICNGPCGHMTLACPSGHRVAIRDAVYRVQERSDSCTPFTGCAGDVTEDVCCEPTPDDCVFSFSPSHLRAAQRNCSHAPGCQLQTERSEIESVQCSASDPASQTLVNYVCVNDSMVTDVCSRQERVVQGKTLFALLNPRGPTRPHQGSVCTCLAESTKWPTTNSIAAFIVDMRLNRVDSEQCANASMTVRSGSNQKTLTCATSRDPRVNFPFVAVLNDSNVASLRLQLDKHLPEFIWLGFEGETSQSLSGWVLRLTRKKTSVCPASCRVFNPHARTMGGAHRIGMAGEGKSLPQLTVPLKKRKRKRARSQLRQACTTKVSASSLPSCCLDTENLLGFYLQILSIVIALSLFHMAWTLHGRFQLNSRLKTLRKVMFLYVTNILSHGNANTDLSSSIADRRLPLAVILGAVFAGVAVVIIFIIIIIVVKRKWKSDHGGLPEAGESESELDLYYSTTADDRRRRQLLKHGKRPSNSSTDSRKELYISAEQVRANKRANSSKRVRIVSTPDIVEDLGPELYASRKQIRENKRQSQKKKQAALEEAEAIDKLKEHPPPLSPKHVDDEEEDDHYDRLHRPQKNMAAILESYDQLEPSENSGHQPAYSSAEVRVQRSDSTRRLVAASDLNSQQRHGNENQAYEITDVKDAKGESKSLFRITPSASNDAVDDTEVYFELEADVSSRNSTASVSSNFDPSQQPGSAPSSPRLSDSRTSDEVTTSTPVEAFDKVTMRADATLPIRGVSLDDLCKTISDDRDRGKEKQDDEEEIYNDGRSEFPPSQRRLSSPEIAPVPSPSSKPKKRTRASVAGSEPKPPSTPVAAPRRKPSLGPASSSANYDLAKPISNS</sequence>
<protein>
    <submittedName>
        <fullName evidence="3">Uncharacterized protein</fullName>
    </submittedName>
</protein>
<evidence type="ECO:0000313" key="3">
    <source>
        <dbReference type="EMBL" id="GFR66237.1"/>
    </source>
</evidence>
<reference evidence="3 4" key="1">
    <citation type="journal article" date="2021" name="Elife">
        <title>Chloroplast acquisition without the gene transfer in kleptoplastic sea slugs, Plakobranchus ocellatus.</title>
        <authorList>
            <person name="Maeda T."/>
            <person name="Takahashi S."/>
            <person name="Yoshida T."/>
            <person name="Shimamura S."/>
            <person name="Takaki Y."/>
            <person name="Nagai Y."/>
            <person name="Toyoda A."/>
            <person name="Suzuki Y."/>
            <person name="Arimoto A."/>
            <person name="Ishii H."/>
            <person name="Satoh N."/>
            <person name="Nishiyama T."/>
            <person name="Hasebe M."/>
            <person name="Maruyama T."/>
            <person name="Minagawa J."/>
            <person name="Obokata J."/>
            <person name="Shigenobu S."/>
        </authorList>
    </citation>
    <scope>NUCLEOTIDE SEQUENCE [LARGE SCALE GENOMIC DNA]</scope>
</reference>
<keyword evidence="2" id="KW-1133">Transmembrane helix</keyword>
<name>A0AAV4EZ52_9GAST</name>
<feature type="compositionally biased region" description="Polar residues" evidence="1">
    <location>
        <begin position="626"/>
        <end position="640"/>
    </location>
</feature>
<keyword evidence="2" id="KW-0812">Transmembrane</keyword>
<dbReference type="PROSITE" id="PS51257">
    <property type="entry name" value="PROKAR_LIPOPROTEIN"/>
    <property type="match status" value="1"/>
</dbReference>
<feature type="region of interest" description="Disordered" evidence="1">
    <location>
        <begin position="593"/>
        <end position="651"/>
    </location>
</feature>
<feature type="transmembrane region" description="Helical" evidence="2">
    <location>
        <begin position="407"/>
        <end position="431"/>
    </location>
</feature>
<feature type="compositionally biased region" description="Basic and acidic residues" evidence="1">
    <location>
        <begin position="746"/>
        <end position="762"/>
    </location>
</feature>
<dbReference type="EMBL" id="BMAT01011075">
    <property type="protein sequence ID" value="GFR66237.1"/>
    <property type="molecule type" value="Genomic_DNA"/>
</dbReference>
<feature type="transmembrane region" description="Helical" evidence="2">
    <location>
        <begin position="340"/>
        <end position="362"/>
    </location>
</feature>
<organism evidence="3 4">
    <name type="scientific">Elysia marginata</name>
    <dbReference type="NCBI Taxonomy" id="1093978"/>
    <lineage>
        <taxon>Eukaryota</taxon>
        <taxon>Metazoa</taxon>
        <taxon>Spiralia</taxon>
        <taxon>Lophotrochozoa</taxon>
        <taxon>Mollusca</taxon>
        <taxon>Gastropoda</taxon>
        <taxon>Heterobranchia</taxon>
        <taxon>Euthyneura</taxon>
        <taxon>Panpulmonata</taxon>
        <taxon>Sacoglossa</taxon>
        <taxon>Placobranchoidea</taxon>
        <taxon>Plakobranchidae</taxon>
        <taxon>Elysia</taxon>
    </lineage>
</organism>
<proteinExistence type="predicted"/>
<evidence type="ECO:0000313" key="4">
    <source>
        <dbReference type="Proteomes" id="UP000762676"/>
    </source>
</evidence>
<feature type="region of interest" description="Disordered" evidence="1">
    <location>
        <begin position="680"/>
        <end position="845"/>
    </location>
</feature>
<comment type="caution">
    <text evidence="3">The sequence shown here is derived from an EMBL/GenBank/DDBJ whole genome shotgun (WGS) entry which is preliminary data.</text>
</comment>
<dbReference type="Proteomes" id="UP000762676">
    <property type="component" value="Unassembled WGS sequence"/>
</dbReference>
<accession>A0AAV4EZ52</accession>
<gene>
    <name evidence="3" type="ORF">ElyMa_005553500</name>
</gene>
<feature type="region of interest" description="Disordered" evidence="1">
    <location>
        <begin position="526"/>
        <end position="573"/>
    </location>
</feature>